<reference evidence="1 2" key="1">
    <citation type="submission" date="2019-02" db="EMBL/GenBank/DDBJ databases">
        <title>Deep-cultivation of Planctomycetes and their phenomic and genomic characterization uncovers novel biology.</title>
        <authorList>
            <person name="Wiegand S."/>
            <person name="Jogler M."/>
            <person name="Boedeker C."/>
            <person name="Pinto D."/>
            <person name="Vollmers J."/>
            <person name="Rivas-Marin E."/>
            <person name="Kohn T."/>
            <person name="Peeters S.H."/>
            <person name="Heuer A."/>
            <person name="Rast P."/>
            <person name="Oberbeckmann S."/>
            <person name="Bunk B."/>
            <person name="Jeske O."/>
            <person name="Meyerdierks A."/>
            <person name="Storesund J.E."/>
            <person name="Kallscheuer N."/>
            <person name="Luecker S."/>
            <person name="Lage O.M."/>
            <person name="Pohl T."/>
            <person name="Merkel B.J."/>
            <person name="Hornburger P."/>
            <person name="Mueller R.-W."/>
            <person name="Bruemmer F."/>
            <person name="Labrenz M."/>
            <person name="Spormann A.M."/>
            <person name="Op den Camp H."/>
            <person name="Overmann J."/>
            <person name="Amann R."/>
            <person name="Jetten M.S.M."/>
            <person name="Mascher T."/>
            <person name="Medema M.H."/>
            <person name="Devos D.P."/>
            <person name="Kaster A.-K."/>
            <person name="Ovreas L."/>
            <person name="Rohde M."/>
            <person name="Galperin M.Y."/>
            <person name="Jogler C."/>
        </authorList>
    </citation>
    <scope>NUCLEOTIDE SEQUENCE [LARGE SCALE GENOMIC DNA]</scope>
    <source>
        <strain evidence="1 2">V22</strain>
    </source>
</reference>
<proteinExistence type="predicted"/>
<evidence type="ECO:0000313" key="1">
    <source>
        <dbReference type="EMBL" id="QDT66163.1"/>
    </source>
</evidence>
<dbReference type="AlphaFoldDB" id="A0A517TCR0"/>
<evidence type="ECO:0000313" key="2">
    <source>
        <dbReference type="Proteomes" id="UP000319976"/>
    </source>
</evidence>
<dbReference type="OrthoDB" id="292346at2"/>
<keyword evidence="2" id="KW-1185">Reference proteome</keyword>
<organism evidence="1 2">
    <name type="scientific">Calycomorphotria hydatis</name>
    <dbReference type="NCBI Taxonomy" id="2528027"/>
    <lineage>
        <taxon>Bacteria</taxon>
        <taxon>Pseudomonadati</taxon>
        <taxon>Planctomycetota</taxon>
        <taxon>Planctomycetia</taxon>
        <taxon>Planctomycetales</taxon>
        <taxon>Planctomycetaceae</taxon>
        <taxon>Calycomorphotria</taxon>
    </lineage>
</organism>
<dbReference type="KEGG" id="chya:V22_34280"/>
<name>A0A517TCR0_9PLAN</name>
<sequence>MPLQIELDEQQTRQLQEVAGRLNVSASELAKAAINDLLTKPDPDFEAAAKRVLDKNAELYRRLA</sequence>
<dbReference type="Proteomes" id="UP000319976">
    <property type="component" value="Chromosome"/>
</dbReference>
<protein>
    <submittedName>
        <fullName evidence="1">Uncharacterized protein</fullName>
    </submittedName>
</protein>
<dbReference type="RefSeq" id="WP_145265037.1">
    <property type="nucleotide sequence ID" value="NZ_CP036316.1"/>
</dbReference>
<dbReference type="EMBL" id="CP036316">
    <property type="protein sequence ID" value="QDT66163.1"/>
    <property type="molecule type" value="Genomic_DNA"/>
</dbReference>
<accession>A0A517TCR0</accession>
<gene>
    <name evidence="1" type="ORF">V22_34280</name>
</gene>